<gene>
    <name evidence="7" type="ORF">VSDG_06363</name>
</gene>
<dbReference type="InterPro" id="IPR016461">
    <property type="entry name" value="COMT-like"/>
</dbReference>
<comment type="caution">
    <text evidence="7">The sequence shown here is derived from an EMBL/GenBank/DDBJ whole genome shotgun (WGS) entry which is preliminary data.</text>
</comment>
<sequence length="628" mass="70030">MGLTLDANIVIIAVVFSTAALLAVCLRLYARTRTRASFGLDDLLMVPAAICAIGVGVANIISATHGHLGRHIEMGPDGPIYGEFLVILFQCEFASELLSIASLACAKASIVSFYRRIFRGKRFSTVSVVLLKLIALWGIGFFFGQLFDCSPIAANWDVFGKYPHAKCFNPLPMYYGVAVSDMVIDLLILIVPQPLVWKLHMPMRRKIAVSLVFLLGAFAIGISAARIGFFVQVGRLEGTDPDRTFFIAPTIYWTQLECAIAVICGCLPTLPALFSEVSPERVLRSWASKISLHSAHVKIKKSRENDLVSQQAVARFNLAQAFPVESEITFGELSAAVGLGEKHVKKLVRHAMTQKIFCEPRPGVIAHSACSRLIAEDDAVHSYLRFKTDDLWHAAFHLCDAVAKWPGSEEPNQTGFAVANQTEKSMFDYLSDHPEKAKAFANAMRSFARRPGLEPKYIVENYPWGSLPDGATAFPNLQLVVQDLDEPVVKDADTRKPLEVADRVRFMVHDFLTPQPVRAAVYYFRSILHNWPDKYCVKILRALIPVLEPGVKVVINDSIMPGPGTLPWDREARLRGSDLNMLELQNAGDREIAEWEKLFREADERFIFKGAWQPEGSNLWILEAEWKV</sequence>
<dbReference type="PROSITE" id="PS51683">
    <property type="entry name" value="SAM_OMT_II"/>
    <property type="match status" value="1"/>
</dbReference>
<dbReference type="InterPro" id="IPR049326">
    <property type="entry name" value="Rhodopsin_dom_fungi"/>
</dbReference>
<keyword evidence="3" id="KW-0949">S-adenosyl-L-methionine</keyword>
<evidence type="ECO:0000313" key="8">
    <source>
        <dbReference type="Proteomes" id="UP000284375"/>
    </source>
</evidence>
<keyword evidence="2" id="KW-0808">Transferase</keyword>
<dbReference type="GO" id="GO:0008171">
    <property type="term" value="F:O-methyltransferase activity"/>
    <property type="evidence" value="ECO:0007669"/>
    <property type="project" value="InterPro"/>
</dbReference>
<evidence type="ECO:0000259" key="5">
    <source>
        <dbReference type="Pfam" id="PF00891"/>
    </source>
</evidence>
<feature type="transmembrane region" description="Helical" evidence="4">
    <location>
        <begin position="207"/>
        <end position="231"/>
    </location>
</feature>
<dbReference type="PANTHER" id="PTHR43712">
    <property type="entry name" value="PUTATIVE (AFU_ORTHOLOGUE AFUA_4G14580)-RELATED"/>
    <property type="match status" value="1"/>
</dbReference>
<evidence type="ECO:0000256" key="1">
    <source>
        <dbReference type="ARBA" id="ARBA00022603"/>
    </source>
</evidence>
<feature type="transmembrane region" description="Helical" evidence="4">
    <location>
        <begin position="42"/>
        <end position="64"/>
    </location>
</feature>
<organism evidence="7 8">
    <name type="scientific">Cytospora chrysosperma</name>
    <name type="common">Cytospora canker fungus</name>
    <name type="synonym">Sphaeria chrysosperma</name>
    <dbReference type="NCBI Taxonomy" id="252740"/>
    <lineage>
        <taxon>Eukaryota</taxon>
        <taxon>Fungi</taxon>
        <taxon>Dikarya</taxon>
        <taxon>Ascomycota</taxon>
        <taxon>Pezizomycotina</taxon>
        <taxon>Sordariomycetes</taxon>
        <taxon>Sordariomycetidae</taxon>
        <taxon>Diaporthales</taxon>
        <taxon>Cytosporaceae</taxon>
        <taxon>Cytospora</taxon>
    </lineage>
</organism>
<keyword evidence="8" id="KW-1185">Reference proteome</keyword>
<dbReference type="InterPro" id="IPR029063">
    <property type="entry name" value="SAM-dependent_MTases_sf"/>
</dbReference>
<feature type="transmembrane region" description="Helical" evidence="4">
    <location>
        <begin position="6"/>
        <end position="30"/>
    </location>
</feature>
<proteinExistence type="predicted"/>
<dbReference type="GO" id="GO:0032259">
    <property type="term" value="P:methylation"/>
    <property type="evidence" value="ECO:0007669"/>
    <property type="project" value="UniProtKB-KW"/>
</dbReference>
<dbReference type="Pfam" id="PF00891">
    <property type="entry name" value="Methyltransf_2"/>
    <property type="match status" value="1"/>
</dbReference>
<keyword evidence="4" id="KW-0472">Membrane</keyword>
<keyword evidence="4" id="KW-0812">Transmembrane</keyword>
<name>A0A423VPJ7_CYTCH</name>
<dbReference type="PANTHER" id="PTHR43712:SF12">
    <property type="entry name" value="STERIGMATOCYSTIN 8-O-METHYLTRANSFERASE"/>
    <property type="match status" value="1"/>
</dbReference>
<accession>A0A423VPJ7</accession>
<dbReference type="Proteomes" id="UP000284375">
    <property type="component" value="Unassembled WGS sequence"/>
</dbReference>
<evidence type="ECO:0000256" key="2">
    <source>
        <dbReference type="ARBA" id="ARBA00022679"/>
    </source>
</evidence>
<dbReference type="Gene3D" id="3.40.50.150">
    <property type="entry name" value="Vaccinia Virus protein VP39"/>
    <property type="match status" value="1"/>
</dbReference>
<dbReference type="SUPFAM" id="SSF53335">
    <property type="entry name" value="S-adenosyl-L-methionine-dependent methyltransferases"/>
    <property type="match status" value="1"/>
</dbReference>
<dbReference type="EMBL" id="LJZO01000035">
    <property type="protein sequence ID" value="ROV92932.1"/>
    <property type="molecule type" value="Genomic_DNA"/>
</dbReference>
<feature type="transmembrane region" description="Helical" evidence="4">
    <location>
        <begin position="173"/>
        <end position="195"/>
    </location>
</feature>
<feature type="domain" description="O-methyltransferase C-terminal" evidence="5">
    <location>
        <begin position="472"/>
        <end position="602"/>
    </location>
</feature>
<feature type="transmembrane region" description="Helical" evidence="4">
    <location>
        <begin position="126"/>
        <end position="147"/>
    </location>
</feature>
<evidence type="ECO:0000256" key="4">
    <source>
        <dbReference type="SAM" id="Phobius"/>
    </source>
</evidence>
<dbReference type="InterPro" id="IPR001077">
    <property type="entry name" value="COMT_C"/>
</dbReference>
<evidence type="ECO:0000313" key="7">
    <source>
        <dbReference type="EMBL" id="ROV92932.1"/>
    </source>
</evidence>
<evidence type="ECO:0000256" key="3">
    <source>
        <dbReference type="ARBA" id="ARBA00022691"/>
    </source>
</evidence>
<feature type="transmembrane region" description="Helical" evidence="4">
    <location>
        <begin position="84"/>
        <end position="105"/>
    </location>
</feature>
<evidence type="ECO:0000259" key="6">
    <source>
        <dbReference type="Pfam" id="PF20684"/>
    </source>
</evidence>
<keyword evidence="1" id="KW-0489">Methyltransferase</keyword>
<dbReference type="STRING" id="252740.A0A423VPJ7"/>
<reference evidence="7 8" key="1">
    <citation type="submission" date="2015-09" db="EMBL/GenBank/DDBJ databases">
        <title>Host preference determinants of Valsa canker pathogens revealed by comparative genomics.</title>
        <authorList>
            <person name="Yin Z."/>
            <person name="Huang L."/>
        </authorList>
    </citation>
    <scope>NUCLEOTIDE SEQUENCE [LARGE SCALE GENOMIC DNA]</scope>
    <source>
        <strain evidence="7 8">YSFL</strain>
    </source>
</reference>
<protein>
    <submittedName>
        <fullName evidence="7">Uncharacterized protein</fullName>
    </submittedName>
</protein>
<dbReference type="Pfam" id="PF20684">
    <property type="entry name" value="Fung_rhodopsin"/>
    <property type="match status" value="1"/>
</dbReference>
<feature type="domain" description="Rhodopsin" evidence="6">
    <location>
        <begin position="26"/>
        <end position="275"/>
    </location>
</feature>
<dbReference type="OrthoDB" id="2410195at2759"/>
<dbReference type="AlphaFoldDB" id="A0A423VPJ7"/>
<keyword evidence="4" id="KW-1133">Transmembrane helix</keyword>